<sequence length="113" mass="12095">MSEERLLPGPTTLVSGGVVSKTLSLTSLRRGYRGLAQARTDKLVFSPPPRSRKPTVLELWYTAAQGPTAGPRTRRTAGPSCCALLNCRAGSKPAGDEPAETTWVKRRGSVSSR</sequence>
<evidence type="ECO:0000256" key="1">
    <source>
        <dbReference type="SAM" id="MobiDB-lite"/>
    </source>
</evidence>
<evidence type="ECO:0000313" key="2">
    <source>
        <dbReference type="EMBL" id="EAQ92342.1"/>
    </source>
</evidence>
<reference evidence="3" key="1">
    <citation type="journal article" date="2015" name="Genome Announc.">
        <title>Draft genome sequence of the cellulolytic fungus Chaetomium globosum.</title>
        <authorList>
            <person name="Cuomo C.A."/>
            <person name="Untereiner W.A."/>
            <person name="Ma L.-J."/>
            <person name="Grabherr M."/>
            <person name="Birren B.W."/>
        </authorList>
    </citation>
    <scope>NUCLEOTIDE SEQUENCE [LARGE SCALE GENOMIC DNA]</scope>
    <source>
        <strain evidence="3">ATCC 6205 / CBS 148.51 / DSM 1962 / NBRC 6347 / NRRL 1970</strain>
    </source>
</reference>
<dbReference type="GeneID" id="4387307"/>
<dbReference type="InParanoid" id="Q2HGS7"/>
<dbReference type="EMBL" id="CH408029">
    <property type="protein sequence ID" value="EAQ92342.1"/>
    <property type="molecule type" value="Genomic_DNA"/>
</dbReference>
<gene>
    <name evidence="2" type="ORF">CHGG_00577</name>
</gene>
<name>Q2HGS7_CHAGB</name>
<organism evidence="2 3">
    <name type="scientific">Chaetomium globosum (strain ATCC 6205 / CBS 148.51 / DSM 1962 / NBRC 6347 / NRRL 1970)</name>
    <name type="common">Soil fungus</name>
    <dbReference type="NCBI Taxonomy" id="306901"/>
    <lineage>
        <taxon>Eukaryota</taxon>
        <taxon>Fungi</taxon>
        <taxon>Dikarya</taxon>
        <taxon>Ascomycota</taxon>
        <taxon>Pezizomycotina</taxon>
        <taxon>Sordariomycetes</taxon>
        <taxon>Sordariomycetidae</taxon>
        <taxon>Sordariales</taxon>
        <taxon>Chaetomiaceae</taxon>
        <taxon>Chaetomium</taxon>
    </lineage>
</organism>
<accession>Q2HGS7</accession>
<dbReference type="AlphaFoldDB" id="Q2HGS7"/>
<dbReference type="Proteomes" id="UP000001056">
    <property type="component" value="Unassembled WGS sequence"/>
</dbReference>
<keyword evidence="3" id="KW-1185">Reference proteome</keyword>
<feature type="compositionally biased region" description="Basic residues" evidence="1">
    <location>
        <begin position="104"/>
        <end position="113"/>
    </location>
</feature>
<dbReference type="RefSeq" id="XP_001219798.1">
    <property type="nucleotide sequence ID" value="XM_001219797.1"/>
</dbReference>
<protein>
    <submittedName>
        <fullName evidence="2">Uncharacterized protein</fullName>
    </submittedName>
</protein>
<proteinExistence type="predicted"/>
<dbReference type="VEuPathDB" id="FungiDB:CHGG_00577"/>
<dbReference type="HOGENOM" id="CLU_2133221_0_0_1"/>
<evidence type="ECO:0000313" key="3">
    <source>
        <dbReference type="Proteomes" id="UP000001056"/>
    </source>
</evidence>
<feature type="region of interest" description="Disordered" evidence="1">
    <location>
        <begin position="90"/>
        <end position="113"/>
    </location>
</feature>